<dbReference type="PIRSF" id="PIRSF028865">
    <property type="entry name" value="Membrin-2"/>
    <property type="match status" value="1"/>
</dbReference>
<evidence type="ECO:0000256" key="9">
    <source>
        <dbReference type="ARBA" id="ARBA00038172"/>
    </source>
</evidence>
<keyword evidence="2 11" id="KW-0812">Transmembrane</keyword>
<accession>A0A433U1S5</accession>
<dbReference type="GO" id="GO:0031201">
    <property type="term" value="C:SNARE complex"/>
    <property type="evidence" value="ECO:0007669"/>
    <property type="project" value="TreeGrafter"/>
</dbReference>
<dbReference type="PANTHER" id="PTHR21230:SF1">
    <property type="entry name" value="GOLGI SNAP RECEPTOR COMPLEX MEMBER 2"/>
    <property type="match status" value="1"/>
</dbReference>
<dbReference type="CDD" id="cd15863">
    <property type="entry name" value="SNARE_GS27"/>
    <property type="match status" value="1"/>
</dbReference>
<comment type="function">
    <text evidence="7 10">Involved in transport of proteins from the cis/medial-Golgi to the trans-Golgi network.</text>
</comment>
<evidence type="ECO:0000256" key="6">
    <source>
        <dbReference type="ARBA" id="ARBA00023136"/>
    </source>
</evidence>
<evidence type="ECO:0000256" key="8">
    <source>
        <dbReference type="ARBA" id="ARBA00037862"/>
    </source>
</evidence>
<keyword evidence="1 10" id="KW-0813">Transport</keyword>
<keyword evidence="6 10" id="KW-0472">Membrane</keyword>
<dbReference type="GO" id="GO:0006906">
    <property type="term" value="P:vesicle fusion"/>
    <property type="evidence" value="ECO:0007669"/>
    <property type="project" value="TreeGrafter"/>
</dbReference>
<dbReference type="GO" id="GO:0005794">
    <property type="term" value="C:Golgi apparatus"/>
    <property type="evidence" value="ECO:0007669"/>
    <property type="project" value="UniProtKB-SubCell"/>
</dbReference>
<dbReference type="PANTHER" id="PTHR21230">
    <property type="entry name" value="VESICLE TRANSPORT V-SNARE PROTEIN VTI1-RELATED"/>
    <property type="match status" value="1"/>
</dbReference>
<dbReference type="STRING" id="188477.A0A433U1S5"/>
<evidence type="ECO:0000256" key="4">
    <source>
        <dbReference type="ARBA" id="ARBA00022989"/>
    </source>
</evidence>
<gene>
    <name evidence="12" type="ORF">EGW08_004502</name>
</gene>
<protein>
    <recommendedName>
        <fullName evidence="14">Golgi SNAP receptor complex member 2</fullName>
    </recommendedName>
</protein>
<dbReference type="Pfam" id="PF12352">
    <property type="entry name" value="V-SNARE_C"/>
    <property type="match status" value="1"/>
</dbReference>
<dbReference type="Proteomes" id="UP000271974">
    <property type="component" value="Unassembled WGS sequence"/>
</dbReference>
<comment type="similarity">
    <text evidence="9 10">Belongs to the GOSR2 family.</text>
</comment>
<keyword evidence="5" id="KW-0333">Golgi apparatus</keyword>
<dbReference type="OrthoDB" id="158360at2759"/>
<evidence type="ECO:0008006" key="14">
    <source>
        <dbReference type="Google" id="ProtNLM"/>
    </source>
</evidence>
<name>A0A433U1S5_ELYCH</name>
<dbReference type="InterPro" id="IPR027027">
    <property type="entry name" value="GOSR2/Membrin/Bos1"/>
</dbReference>
<dbReference type="GO" id="GO:0005789">
    <property type="term" value="C:endoplasmic reticulum membrane"/>
    <property type="evidence" value="ECO:0007669"/>
    <property type="project" value="TreeGrafter"/>
</dbReference>
<comment type="subcellular location">
    <subcellularLocation>
        <location evidence="8">Golgi apparatus</location>
        <location evidence="8">cis-Golgi network membrane</location>
        <topology evidence="8">Single-pass type IV membrane protein</topology>
    </subcellularLocation>
</comment>
<dbReference type="Gene3D" id="1.20.5.110">
    <property type="match status" value="1"/>
</dbReference>
<dbReference type="GO" id="GO:0000149">
    <property type="term" value="F:SNARE binding"/>
    <property type="evidence" value="ECO:0007669"/>
    <property type="project" value="TreeGrafter"/>
</dbReference>
<keyword evidence="4 11" id="KW-1133">Transmembrane helix</keyword>
<evidence type="ECO:0000256" key="10">
    <source>
        <dbReference type="PIRNR" id="PIRNR028865"/>
    </source>
</evidence>
<evidence type="ECO:0000256" key="1">
    <source>
        <dbReference type="ARBA" id="ARBA00022448"/>
    </source>
</evidence>
<proteinExistence type="inferred from homology"/>
<reference evidence="12 13" key="1">
    <citation type="submission" date="2019-01" db="EMBL/GenBank/DDBJ databases">
        <title>A draft genome assembly of the solar-powered sea slug Elysia chlorotica.</title>
        <authorList>
            <person name="Cai H."/>
            <person name="Li Q."/>
            <person name="Fang X."/>
            <person name="Li J."/>
            <person name="Curtis N.E."/>
            <person name="Altenburger A."/>
            <person name="Shibata T."/>
            <person name="Feng M."/>
            <person name="Maeda T."/>
            <person name="Schwartz J.A."/>
            <person name="Shigenobu S."/>
            <person name="Lundholm N."/>
            <person name="Nishiyama T."/>
            <person name="Yang H."/>
            <person name="Hasebe M."/>
            <person name="Li S."/>
            <person name="Pierce S.K."/>
            <person name="Wang J."/>
        </authorList>
    </citation>
    <scope>NUCLEOTIDE SEQUENCE [LARGE SCALE GENOMIC DNA]</scope>
    <source>
        <strain evidence="12">EC2010</strain>
        <tissue evidence="12">Whole organism of an adult</tissue>
    </source>
</reference>
<dbReference type="GO" id="GO:0005484">
    <property type="term" value="F:SNAP receptor activity"/>
    <property type="evidence" value="ECO:0007669"/>
    <property type="project" value="InterPro"/>
</dbReference>
<dbReference type="GO" id="GO:0015031">
    <property type="term" value="P:protein transport"/>
    <property type="evidence" value="ECO:0007669"/>
    <property type="project" value="UniProtKB-KW"/>
</dbReference>
<dbReference type="GO" id="GO:0031902">
    <property type="term" value="C:late endosome membrane"/>
    <property type="evidence" value="ECO:0007669"/>
    <property type="project" value="TreeGrafter"/>
</dbReference>
<dbReference type="GO" id="GO:0012507">
    <property type="term" value="C:ER to Golgi transport vesicle membrane"/>
    <property type="evidence" value="ECO:0007669"/>
    <property type="project" value="TreeGrafter"/>
</dbReference>
<evidence type="ECO:0000313" key="13">
    <source>
        <dbReference type="Proteomes" id="UP000271974"/>
    </source>
</evidence>
<evidence type="ECO:0000256" key="3">
    <source>
        <dbReference type="ARBA" id="ARBA00022927"/>
    </source>
</evidence>
<evidence type="ECO:0000256" key="5">
    <source>
        <dbReference type="ARBA" id="ARBA00023034"/>
    </source>
</evidence>
<keyword evidence="3 10" id="KW-0653">Protein transport</keyword>
<dbReference type="AlphaFoldDB" id="A0A433U1S5"/>
<organism evidence="12 13">
    <name type="scientific">Elysia chlorotica</name>
    <name type="common">Eastern emerald elysia</name>
    <name type="synonym">Sea slug</name>
    <dbReference type="NCBI Taxonomy" id="188477"/>
    <lineage>
        <taxon>Eukaryota</taxon>
        <taxon>Metazoa</taxon>
        <taxon>Spiralia</taxon>
        <taxon>Lophotrochozoa</taxon>
        <taxon>Mollusca</taxon>
        <taxon>Gastropoda</taxon>
        <taxon>Heterobranchia</taxon>
        <taxon>Euthyneura</taxon>
        <taxon>Panpulmonata</taxon>
        <taxon>Sacoglossa</taxon>
        <taxon>Placobranchoidea</taxon>
        <taxon>Plakobranchidae</taxon>
        <taxon>Elysia</taxon>
    </lineage>
</organism>
<dbReference type="SUPFAM" id="SSF58038">
    <property type="entry name" value="SNARE fusion complex"/>
    <property type="match status" value="1"/>
</dbReference>
<keyword evidence="13" id="KW-1185">Reference proteome</keyword>
<evidence type="ECO:0000256" key="2">
    <source>
        <dbReference type="ARBA" id="ARBA00022692"/>
    </source>
</evidence>
<evidence type="ECO:0000256" key="7">
    <source>
        <dbReference type="ARBA" id="ARBA00037078"/>
    </source>
</evidence>
<evidence type="ECO:0000256" key="11">
    <source>
        <dbReference type="SAM" id="Phobius"/>
    </source>
</evidence>
<feature type="transmembrane region" description="Helical" evidence="11">
    <location>
        <begin position="196"/>
        <end position="215"/>
    </location>
</feature>
<comment type="caution">
    <text evidence="12">The sequence shown here is derived from an EMBL/GenBank/DDBJ whole genome shotgun (WGS) entry which is preliminary data.</text>
</comment>
<evidence type="ECO:0000313" key="12">
    <source>
        <dbReference type="EMBL" id="RUS87756.1"/>
    </source>
</evidence>
<sequence>MESLYHQTNLSLQEIHRNLGMVERAISATDAQKLESEVQTQIDHVISNCERLDILVMKEPPTRRANAKMRVSQLKYDCQHLQSSLRQLQHKRYVKEQEESEREALLSRTFTTNDAASAQASVMIDPALQHHSRLTDSNRHMDDLLAHGGSILTNLRDQRATLKGAHRRLLDLANTLGLSNTVMRLIENRTSQDKTIMVLLMLACVVFMYLVWRYFT</sequence>
<dbReference type="EMBL" id="RQTK01000102">
    <property type="protein sequence ID" value="RUS87756.1"/>
    <property type="molecule type" value="Genomic_DNA"/>
</dbReference>